<dbReference type="Proteomes" id="UP000830454">
    <property type="component" value="Chromosome"/>
</dbReference>
<gene>
    <name evidence="2" type="primary">cutC</name>
    <name evidence="3" type="ORF">LXD69_10525</name>
</gene>
<comment type="caution">
    <text evidence="2">Once thought to be involved in copper homeostasis, experiments in E.coli have shown this is not the case.</text>
</comment>
<proteinExistence type="inferred from homology"/>
<reference evidence="3" key="2">
    <citation type="submission" date="2022-04" db="EMBL/GenBank/DDBJ databases">
        <title>Complete Genome Sequence of Flavobacterium sediminilitoris YSM-43, Isolated from a Tidal Sediment.</title>
        <authorList>
            <person name="Lee P.A."/>
        </authorList>
    </citation>
    <scope>NUCLEOTIDE SEQUENCE</scope>
    <source>
        <strain evidence="3">YSM-43</strain>
    </source>
</reference>
<protein>
    <recommendedName>
        <fullName evidence="2">PF03932 family protein CutC</fullName>
    </recommendedName>
</protein>
<dbReference type="Gene3D" id="3.20.20.380">
    <property type="entry name" value="Copper homeostasis (CutC) domain"/>
    <property type="match status" value="1"/>
</dbReference>
<dbReference type="EMBL" id="CP090145">
    <property type="protein sequence ID" value="UOX32485.1"/>
    <property type="molecule type" value="Genomic_DNA"/>
</dbReference>
<dbReference type="PANTHER" id="PTHR12598">
    <property type="entry name" value="COPPER HOMEOSTASIS PROTEIN CUTC"/>
    <property type="match status" value="1"/>
</dbReference>
<sequence>MKKIEIACFNVKSAIIASKAGADRIEFCEGYEIGGITPKIEDVKEVKNKIRTDLYVMIRPVGGKFNYTEKAFLQMKQSIQEMKLLGVDGFVFGILTPQNTIDIERNKELLELAKPLPCTFHRAFDTIEDKKTALSILITLGFTTVLTSGIITTALEGKEILKTLLQLSKNKITIMPGGGIRATNIQLLDSYINASYYHSAALKKEEEITDFDEVIQLKKNLS</sequence>
<evidence type="ECO:0000313" key="3">
    <source>
        <dbReference type="EMBL" id="UOX32485.1"/>
    </source>
</evidence>
<comment type="similarity">
    <text evidence="1 2">Belongs to the CutC family.</text>
</comment>
<dbReference type="PANTHER" id="PTHR12598:SF0">
    <property type="entry name" value="COPPER HOMEOSTASIS PROTEIN CUTC HOMOLOG"/>
    <property type="match status" value="1"/>
</dbReference>
<evidence type="ECO:0000256" key="2">
    <source>
        <dbReference type="HAMAP-Rule" id="MF_00795"/>
    </source>
</evidence>
<name>A0ABY4HIC8_9FLAO</name>
<accession>A0ABY4HIC8</accession>
<organism evidence="3 4">
    <name type="scientific">Flavobacterium sediminilitoris</name>
    <dbReference type="NCBI Taxonomy" id="2024526"/>
    <lineage>
        <taxon>Bacteria</taxon>
        <taxon>Pseudomonadati</taxon>
        <taxon>Bacteroidota</taxon>
        <taxon>Flavobacteriia</taxon>
        <taxon>Flavobacteriales</taxon>
        <taxon>Flavobacteriaceae</taxon>
        <taxon>Flavobacterium</taxon>
    </lineage>
</organism>
<keyword evidence="4" id="KW-1185">Reference proteome</keyword>
<keyword evidence="2" id="KW-0963">Cytoplasm</keyword>
<evidence type="ECO:0000256" key="1">
    <source>
        <dbReference type="ARBA" id="ARBA00007768"/>
    </source>
</evidence>
<comment type="subcellular location">
    <subcellularLocation>
        <location evidence="2">Cytoplasm</location>
    </subcellularLocation>
</comment>
<dbReference type="Pfam" id="PF03932">
    <property type="entry name" value="CutC"/>
    <property type="match status" value="1"/>
</dbReference>
<dbReference type="SUPFAM" id="SSF110395">
    <property type="entry name" value="CutC-like"/>
    <property type="match status" value="1"/>
</dbReference>
<reference evidence="3" key="1">
    <citation type="submission" date="2021-12" db="EMBL/GenBank/DDBJ databases">
        <authorList>
            <person name="Cha I.-T."/>
            <person name="Lee K.-E."/>
            <person name="Park S.-J."/>
        </authorList>
    </citation>
    <scope>NUCLEOTIDE SEQUENCE</scope>
    <source>
        <strain evidence="3">YSM-43</strain>
    </source>
</reference>
<dbReference type="RefSeq" id="WP_045968062.1">
    <property type="nucleotide sequence ID" value="NZ_CP090145.1"/>
</dbReference>
<evidence type="ECO:0000313" key="4">
    <source>
        <dbReference type="Proteomes" id="UP000830454"/>
    </source>
</evidence>
<dbReference type="InterPro" id="IPR036822">
    <property type="entry name" value="CutC-like_dom_sf"/>
</dbReference>
<dbReference type="HAMAP" id="MF_00795">
    <property type="entry name" value="CutC"/>
    <property type="match status" value="1"/>
</dbReference>
<dbReference type="InterPro" id="IPR005627">
    <property type="entry name" value="CutC-like"/>
</dbReference>